<evidence type="ECO:0000256" key="2">
    <source>
        <dbReference type="ARBA" id="ARBA00009045"/>
    </source>
</evidence>
<keyword evidence="9" id="KW-0645">Protease</keyword>
<evidence type="ECO:0000256" key="5">
    <source>
        <dbReference type="ARBA" id="ARBA00022989"/>
    </source>
</evidence>
<dbReference type="Proteomes" id="UP000760819">
    <property type="component" value="Unassembled WGS sequence"/>
</dbReference>
<feature type="domain" description="Peptidase S54 rhomboid" evidence="8">
    <location>
        <begin position="59"/>
        <end position="197"/>
    </location>
</feature>
<gene>
    <name evidence="9" type="ORF">KC640_02665</name>
</gene>
<dbReference type="PANTHER" id="PTHR43731:SF14">
    <property type="entry name" value="PRESENILIN-ASSOCIATED RHOMBOID-LIKE PROTEIN, MITOCHONDRIAL"/>
    <property type="match status" value="1"/>
</dbReference>
<dbReference type="GO" id="GO:0006508">
    <property type="term" value="P:proteolysis"/>
    <property type="evidence" value="ECO:0007669"/>
    <property type="project" value="UniProtKB-KW"/>
</dbReference>
<dbReference type="SUPFAM" id="SSF144091">
    <property type="entry name" value="Rhomboid-like"/>
    <property type="match status" value="1"/>
</dbReference>
<evidence type="ECO:0000256" key="1">
    <source>
        <dbReference type="ARBA" id="ARBA00004141"/>
    </source>
</evidence>
<sequence>MTRKPYLQVDSLKLLIALNISLFILPTLLVAVLLRSNQNGYGLFLDLLGGLIPVKFWAGEYWRVITSLFLHADLLHIASNMFSLYLIGRIVQRYFGGKWLVSFYIITGLGGSLFSVFFLPGTPTVGASGAVFGLVGVLLAGSLKRNRFGVDLPFRPMDIAPLAVYAFAVGLIPGFAVNNWAHLGGLLTGLGLGFVVRHKANNYSSMEKLAEKVVFIMSLVVLALAYVGMGWYFYQAIWV</sequence>
<dbReference type="Pfam" id="PF01694">
    <property type="entry name" value="Rhomboid"/>
    <property type="match status" value="1"/>
</dbReference>
<reference evidence="9" key="1">
    <citation type="submission" date="2020-04" db="EMBL/GenBank/DDBJ databases">
        <authorList>
            <person name="Zhang T."/>
        </authorList>
    </citation>
    <scope>NUCLEOTIDE SEQUENCE</scope>
    <source>
        <strain evidence="9">HKST-UBA12</strain>
    </source>
</reference>
<comment type="subcellular location">
    <subcellularLocation>
        <location evidence="1">Membrane</location>
        <topology evidence="1">Multi-pass membrane protein</topology>
    </subcellularLocation>
</comment>
<protein>
    <submittedName>
        <fullName evidence="9">Rhomboid family intramembrane serine protease</fullName>
    </submittedName>
</protein>
<evidence type="ECO:0000256" key="6">
    <source>
        <dbReference type="ARBA" id="ARBA00023136"/>
    </source>
</evidence>
<reference evidence="9" key="2">
    <citation type="journal article" date="2021" name="Microbiome">
        <title>Successional dynamics and alternative stable states in a saline activated sludge microbial community over 9 years.</title>
        <authorList>
            <person name="Wang Y."/>
            <person name="Ye J."/>
            <person name="Ju F."/>
            <person name="Liu L."/>
            <person name="Boyd J.A."/>
            <person name="Deng Y."/>
            <person name="Parks D.H."/>
            <person name="Jiang X."/>
            <person name="Yin X."/>
            <person name="Woodcroft B.J."/>
            <person name="Tyson G.W."/>
            <person name="Hugenholtz P."/>
            <person name="Polz M.F."/>
            <person name="Zhang T."/>
        </authorList>
    </citation>
    <scope>NUCLEOTIDE SEQUENCE</scope>
    <source>
        <strain evidence="9">HKST-UBA12</strain>
    </source>
</reference>
<evidence type="ECO:0000256" key="3">
    <source>
        <dbReference type="ARBA" id="ARBA00022692"/>
    </source>
</evidence>
<keyword evidence="6 7" id="KW-0472">Membrane</keyword>
<dbReference type="InterPro" id="IPR022764">
    <property type="entry name" value="Peptidase_S54_rhomboid_dom"/>
</dbReference>
<dbReference type="PANTHER" id="PTHR43731">
    <property type="entry name" value="RHOMBOID PROTEASE"/>
    <property type="match status" value="1"/>
</dbReference>
<dbReference type="Gene3D" id="1.20.1540.10">
    <property type="entry name" value="Rhomboid-like"/>
    <property type="match status" value="1"/>
</dbReference>
<evidence type="ECO:0000313" key="10">
    <source>
        <dbReference type="Proteomes" id="UP000760819"/>
    </source>
</evidence>
<dbReference type="GO" id="GO:0004252">
    <property type="term" value="F:serine-type endopeptidase activity"/>
    <property type="evidence" value="ECO:0007669"/>
    <property type="project" value="InterPro"/>
</dbReference>
<proteinExistence type="inferred from homology"/>
<accession>A0A955L0D4</accession>
<evidence type="ECO:0000256" key="4">
    <source>
        <dbReference type="ARBA" id="ARBA00022801"/>
    </source>
</evidence>
<evidence type="ECO:0000256" key="7">
    <source>
        <dbReference type="SAM" id="Phobius"/>
    </source>
</evidence>
<name>A0A955L0D4_9BACT</name>
<keyword evidence="3 7" id="KW-0812">Transmembrane</keyword>
<evidence type="ECO:0000313" key="9">
    <source>
        <dbReference type="EMBL" id="MCA9379306.1"/>
    </source>
</evidence>
<feature type="transmembrane region" description="Helical" evidence="7">
    <location>
        <begin position="64"/>
        <end position="87"/>
    </location>
</feature>
<dbReference type="AlphaFoldDB" id="A0A955L0D4"/>
<dbReference type="InterPro" id="IPR035952">
    <property type="entry name" value="Rhomboid-like_sf"/>
</dbReference>
<organism evidence="9 10">
    <name type="scientific">Candidatus Dojkabacteria bacterium</name>
    <dbReference type="NCBI Taxonomy" id="2099670"/>
    <lineage>
        <taxon>Bacteria</taxon>
        <taxon>Candidatus Dojkabacteria</taxon>
    </lineage>
</organism>
<feature type="transmembrane region" description="Helical" evidence="7">
    <location>
        <begin position="155"/>
        <end position="174"/>
    </location>
</feature>
<feature type="transmembrane region" description="Helical" evidence="7">
    <location>
        <begin position="99"/>
        <end position="119"/>
    </location>
</feature>
<keyword evidence="5 7" id="KW-1133">Transmembrane helix</keyword>
<feature type="transmembrane region" description="Helical" evidence="7">
    <location>
        <begin position="125"/>
        <end position="143"/>
    </location>
</feature>
<feature type="transmembrane region" description="Helical" evidence="7">
    <location>
        <begin position="12"/>
        <end position="34"/>
    </location>
</feature>
<keyword evidence="4" id="KW-0378">Hydrolase</keyword>
<dbReference type="GO" id="GO:0016020">
    <property type="term" value="C:membrane"/>
    <property type="evidence" value="ECO:0007669"/>
    <property type="project" value="UniProtKB-SubCell"/>
</dbReference>
<feature type="transmembrane region" description="Helical" evidence="7">
    <location>
        <begin position="209"/>
        <end position="234"/>
    </location>
</feature>
<dbReference type="InterPro" id="IPR050925">
    <property type="entry name" value="Rhomboid_protease_S54"/>
</dbReference>
<comment type="similarity">
    <text evidence="2">Belongs to the peptidase S54 family.</text>
</comment>
<comment type="caution">
    <text evidence="9">The sequence shown here is derived from an EMBL/GenBank/DDBJ whole genome shotgun (WGS) entry which is preliminary data.</text>
</comment>
<evidence type="ECO:0000259" key="8">
    <source>
        <dbReference type="Pfam" id="PF01694"/>
    </source>
</evidence>
<dbReference type="EMBL" id="JAGQLI010000136">
    <property type="protein sequence ID" value="MCA9379306.1"/>
    <property type="molecule type" value="Genomic_DNA"/>
</dbReference>